<protein>
    <recommendedName>
        <fullName evidence="2">Heterokaryon incompatibility domain-containing protein</fullName>
    </recommendedName>
</protein>
<evidence type="ECO:0000313" key="4">
    <source>
        <dbReference type="Proteomes" id="UP000015530"/>
    </source>
</evidence>
<gene>
    <name evidence="3" type="ORF">CGLO_01724</name>
</gene>
<accession>T0L0V2</accession>
<dbReference type="PANTHER" id="PTHR24148:SF64">
    <property type="entry name" value="HETEROKARYON INCOMPATIBILITY DOMAIN-CONTAINING PROTEIN"/>
    <property type="match status" value="1"/>
</dbReference>
<dbReference type="AlphaFoldDB" id="T0L0V2"/>
<dbReference type="PANTHER" id="PTHR24148">
    <property type="entry name" value="ANKYRIN REPEAT DOMAIN-CONTAINING PROTEIN 39 HOMOLOG-RELATED"/>
    <property type="match status" value="1"/>
</dbReference>
<dbReference type="OrthoDB" id="4850135at2759"/>
<dbReference type="Pfam" id="PF06985">
    <property type="entry name" value="HET"/>
    <property type="match status" value="1"/>
</dbReference>
<dbReference type="EMBL" id="AMYD01000366">
    <property type="protein sequence ID" value="EQB58074.1"/>
    <property type="molecule type" value="Genomic_DNA"/>
</dbReference>
<dbReference type="InterPro" id="IPR052895">
    <property type="entry name" value="HetReg/Transcr_Mod"/>
</dbReference>
<evidence type="ECO:0000256" key="1">
    <source>
        <dbReference type="SAM" id="MobiDB-lite"/>
    </source>
</evidence>
<evidence type="ECO:0000259" key="2">
    <source>
        <dbReference type="Pfam" id="PF06985"/>
    </source>
</evidence>
<sequence length="679" mass="77912">MPSLYEQLELSDSAKQIRLLRLEQLPTETDDHAFSMEVHDFQENSRPSYIAISYTWGPPVPKLPVVINGFRMRVHFNCWYALWQMRHHGHMNDTKFWIDSLCINQSNDKEKGHQVAMMGDIFSFASSTAASLGTGDSLGNVREILASEDNYEIDKLRDRFDQLPYFDRVWIKQEIILSKDITFFYGLERLSWSEFDYAVNIIKDKRFYSQSEGSDSTAGLHNFAHVEDDYTVCNHRSRNTSTLTLMDLVAKYETAKASVAADKIYALLSLLPQNDPIRQNLPVTYGQSTWLPLYQDLTKLLYSHYKDYPVGGKHTALCLIRDVLEIPGLDEEVIAFFESRLWGSLNARSFRQESATVTIFAVMVLNDTASEGLDDDELRVATNQAEPLTTIDNLGLLGHHHNRNNKDNGPRNPDSQRSNWIPKSGFRNYQDYALAKTSSRSSNRMPPKLHIPPQLKSLRTVYSFEKPEPTPLAKYSKSLATQADTSPSPVRKEEFLVNSDVRPGDVIGYLAWDVSQYHTKNKWAIAHAILRRITHADKDKDEDCNVLLEDETSRGRTQFFLHSWAIPRERDDGYRLSLHYRDALVPLVLNYHPLQSLLYVNSVPNLETINLSSRVENPEDLVQWLDGFSDYKDSGEEYMYGYPENLVDWLEGFSDSKDSRGKYMYGDLEGDSDTLLVDV</sequence>
<dbReference type="InterPro" id="IPR010730">
    <property type="entry name" value="HET"/>
</dbReference>
<evidence type="ECO:0000313" key="3">
    <source>
        <dbReference type="EMBL" id="EQB58074.1"/>
    </source>
</evidence>
<dbReference type="STRING" id="1237896.T0L0V2"/>
<dbReference type="Proteomes" id="UP000015530">
    <property type="component" value="Unassembled WGS sequence"/>
</dbReference>
<name>T0L0V2_COLGC</name>
<feature type="domain" description="Heterokaryon incompatibility" evidence="2">
    <location>
        <begin position="49"/>
        <end position="174"/>
    </location>
</feature>
<reference evidence="4" key="1">
    <citation type="journal article" date="2013" name="Mol. Plant Microbe Interact.">
        <title>Global aspects of pacC regulation of pathogenicity genes in Colletotrichum gloeosporioides as revealed by transcriptome analysis.</title>
        <authorList>
            <person name="Alkan N."/>
            <person name="Meng X."/>
            <person name="Friedlander G."/>
            <person name="Reuveni E."/>
            <person name="Sukno S."/>
            <person name="Sherman A."/>
            <person name="Thon M."/>
            <person name="Fluhr R."/>
            <person name="Prusky D."/>
        </authorList>
    </citation>
    <scope>NUCLEOTIDE SEQUENCE [LARGE SCALE GENOMIC DNA]</scope>
    <source>
        <strain evidence="4">Cg-14</strain>
    </source>
</reference>
<dbReference type="HOGENOM" id="CLU_421009_0_0_1"/>
<comment type="caution">
    <text evidence="3">The sequence shown here is derived from an EMBL/GenBank/DDBJ whole genome shotgun (WGS) entry which is preliminary data.</text>
</comment>
<proteinExistence type="predicted"/>
<feature type="region of interest" description="Disordered" evidence="1">
    <location>
        <begin position="391"/>
        <end position="423"/>
    </location>
</feature>
<organism evidence="3 4">
    <name type="scientific">Colletotrichum gloeosporioides (strain Cg-14)</name>
    <name type="common">Anthracnose fungus</name>
    <name type="synonym">Glomerella cingulata</name>
    <dbReference type="NCBI Taxonomy" id="1237896"/>
    <lineage>
        <taxon>Eukaryota</taxon>
        <taxon>Fungi</taxon>
        <taxon>Dikarya</taxon>
        <taxon>Ascomycota</taxon>
        <taxon>Pezizomycotina</taxon>
        <taxon>Sordariomycetes</taxon>
        <taxon>Hypocreomycetidae</taxon>
        <taxon>Glomerellales</taxon>
        <taxon>Glomerellaceae</taxon>
        <taxon>Colletotrichum</taxon>
        <taxon>Colletotrichum gloeosporioides species complex</taxon>
    </lineage>
</organism>